<feature type="region of interest" description="Disordered" evidence="1">
    <location>
        <begin position="1"/>
        <end position="35"/>
    </location>
</feature>
<dbReference type="Proteomes" id="UP000178606">
    <property type="component" value="Unassembled WGS sequence"/>
</dbReference>
<reference evidence="2 3" key="1">
    <citation type="journal article" date="2016" name="Nat. Commun.">
        <title>Thousands of microbial genomes shed light on interconnected biogeochemical processes in an aquifer system.</title>
        <authorList>
            <person name="Anantharaman K."/>
            <person name="Brown C.T."/>
            <person name="Hug L.A."/>
            <person name="Sharon I."/>
            <person name="Castelle C.J."/>
            <person name="Probst A.J."/>
            <person name="Thomas B.C."/>
            <person name="Singh A."/>
            <person name="Wilkins M.J."/>
            <person name="Karaoz U."/>
            <person name="Brodie E.L."/>
            <person name="Williams K.H."/>
            <person name="Hubbard S.S."/>
            <person name="Banfield J.F."/>
        </authorList>
    </citation>
    <scope>NUCLEOTIDE SEQUENCE [LARGE SCALE GENOMIC DNA]</scope>
    <source>
        <strain evidence="3">RIFCSPLOWO2_12_FULL_64_10</strain>
    </source>
</reference>
<protein>
    <submittedName>
        <fullName evidence="2">Uncharacterized protein</fullName>
    </submittedName>
</protein>
<evidence type="ECO:0000256" key="1">
    <source>
        <dbReference type="SAM" id="MobiDB-lite"/>
    </source>
</evidence>
<proteinExistence type="predicted"/>
<gene>
    <name evidence="2" type="ORF">A3F84_24090</name>
</gene>
<feature type="compositionally biased region" description="Basic and acidic residues" evidence="1">
    <location>
        <begin position="11"/>
        <end position="28"/>
    </location>
</feature>
<dbReference type="EMBL" id="MFKF01000290">
    <property type="protein sequence ID" value="OGG46651.1"/>
    <property type="molecule type" value="Genomic_DNA"/>
</dbReference>
<comment type="caution">
    <text evidence="2">The sequence shown here is derived from an EMBL/GenBank/DDBJ whole genome shotgun (WGS) entry which is preliminary data.</text>
</comment>
<evidence type="ECO:0000313" key="3">
    <source>
        <dbReference type="Proteomes" id="UP000178606"/>
    </source>
</evidence>
<sequence length="72" mass="8230">MLWKPPVPARLDPHVSRDSEDTSQRLDGTDNGDSVEELEIEKMDVAGDNEIGVDGQCRRQYHVKGRAQRLRR</sequence>
<accession>A0A1F6CCD0</accession>
<name>A0A1F6CCD0_HANXR</name>
<organism evidence="2 3">
    <name type="scientific">Handelsmanbacteria sp. (strain RIFCSPLOWO2_12_FULL_64_10)</name>
    <dbReference type="NCBI Taxonomy" id="1817868"/>
    <lineage>
        <taxon>Bacteria</taxon>
        <taxon>Candidatus Handelsmaniibacteriota</taxon>
    </lineage>
</organism>
<dbReference type="AlphaFoldDB" id="A0A1F6CCD0"/>
<evidence type="ECO:0000313" key="2">
    <source>
        <dbReference type="EMBL" id="OGG46651.1"/>
    </source>
</evidence>